<dbReference type="RefSeq" id="WP_149637315.1">
    <property type="nucleotide sequence ID" value="NZ_VNIP01000013.1"/>
</dbReference>
<dbReference type="AlphaFoldDB" id="A0A5B0VRU3"/>
<dbReference type="PANTHER" id="PTHR22946:SF9">
    <property type="entry name" value="POLYKETIDE TRANSFERASE AF380"/>
    <property type="match status" value="1"/>
</dbReference>
<reference evidence="4 5" key="1">
    <citation type="submission" date="2019-07" db="EMBL/GenBank/DDBJ databases">
        <title>The Draft Genome Sequence of Rhizobium tropici SARCC-755 Associated with Superior Nodulation on Pigeonpea (Cajanus cajan (L.) Millsp.).</title>
        <authorList>
            <person name="Bopape F.L."/>
            <person name="Hassen A.I."/>
            <person name="Swanevelder Z.H."/>
            <person name="Gwata E.T."/>
        </authorList>
    </citation>
    <scope>NUCLEOTIDE SEQUENCE [LARGE SCALE GENOMIC DNA]</scope>
    <source>
        <strain evidence="4 5">SARCC-755</strain>
    </source>
</reference>
<sequence>MNPLRPILLAATLAVAPALAAPALAQPVSFDAKDGVKIYGDFRQAEGRSRGTILLFHMAGSNKSEYAPLAPVLNKAGFSTLAIDQRSGGNLWGDVNKTAAKAKGGSEFADTIPDLEAAIAYGSLQHAGPIAVWGSSYSSALVFVLAARHPEVKALLAFSPAEYIQGYSIEGEAAKLSIPVFITSAPDGGEISSGEALAKAVRDRRAVQYIPKNGVHGSSTLRTDEDPQGASENWKHVMAFLDDAFPRT</sequence>
<feature type="domain" description="Serine aminopeptidase S33" evidence="3">
    <location>
        <begin position="48"/>
        <end position="207"/>
    </location>
</feature>
<dbReference type="Gene3D" id="3.40.50.1820">
    <property type="entry name" value="alpha/beta hydrolase"/>
    <property type="match status" value="1"/>
</dbReference>
<dbReference type="InterPro" id="IPR050261">
    <property type="entry name" value="FrsA_esterase"/>
</dbReference>
<dbReference type="Proteomes" id="UP000323608">
    <property type="component" value="Unassembled WGS sequence"/>
</dbReference>
<keyword evidence="1 4" id="KW-0378">Hydrolase</keyword>
<dbReference type="InterPro" id="IPR029058">
    <property type="entry name" value="AB_hydrolase_fold"/>
</dbReference>
<dbReference type="OrthoDB" id="63241at2"/>
<proteinExistence type="predicted"/>
<comment type="caution">
    <text evidence="4">The sequence shown here is derived from an EMBL/GenBank/DDBJ whole genome shotgun (WGS) entry which is preliminary data.</text>
</comment>
<dbReference type="SUPFAM" id="SSF53474">
    <property type="entry name" value="alpha/beta-Hydrolases"/>
    <property type="match status" value="1"/>
</dbReference>
<gene>
    <name evidence="4" type="ORF">FP026_25180</name>
</gene>
<dbReference type="Pfam" id="PF12146">
    <property type="entry name" value="Hydrolase_4"/>
    <property type="match status" value="1"/>
</dbReference>
<evidence type="ECO:0000256" key="2">
    <source>
        <dbReference type="SAM" id="SignalP"/>
    </source>
</evidence>
<dbReference type="EMBL" id="VNIP01000013">
    <property type="protein sequence ID" value="KAA1177194.1"/>
    <property type="molecule type" value="Genomic_DNA"/>
</dbReference>
<dbReference type="InterPro" id="IPR022742">
    <property type="entry name" value="Hydrolase_4"/>
</dbReference>
<keyword evidence="2" id="KW-0732">Signal</keyword>
<evidence type="ECO:0000256" key="1">
    <source>
        <dbReference type="ARBA" id="ARBA00022801"/>
    </source>
</evidence>
<name>A0A5B0VRU3_RHITR</name>
<feature type="signal peptide" evidence="2">
    <location>
        <begin position="1"/>
        <end position="20"/>
    </location>
</feature>
<dbReference type="PANTHER" id="PTHR22946">
    <property type="entry name" value="DIENELACTONE HYDROLASE DOMAIN-CONTAINING PROTEIN-RELATED"/>
    <property type="match status" value="1"/>
</dbReference>
<dbReference type="GO" id="GO:0052689">
    <property type="term" value="F:carboxylic ester hydrolase activity"/>
    <property type="evidence" value="ECO:0007669"/>
    <property type="project" value="UniProtKB-ARBA"/>
</dbReference>
<feature type="chain" id="PRO_5022741999" evidence="2">
    <location>
        <begin position="21"/>
        <end position="248"/>
    </location>
</feature>
<organism evidence="4 5">
    <name type="scientific">Rhizobium tropici</name>
    <dbReference type="NCBI Taxonomy" id="398"/>
    <lineage>
        <taxon>Bacteria</taxon>
        <taxon>Pseudomonadati</taxon>
        <taxon>Pseudomonadota</taxon>
        <taxon>Alphaproteobacteria</taxon>
        <taxon>Hyphomicrobiales</taxon>
        <taxon>Rhizobiaceae</taxon>
        <taxon>Rhizobium/Agrobacterium group</taxon>
        <taxon>Rhizobium</taxon>
    </lineage>
</organism>
<evidence type="ECO:0000259" key="3">
    <source>
        <dbReference type="Pfam" id="PF12146"/>
    </source>
</evidence>
<evidence type="ECO:0000313" key="4">
    <source>
        <dbReference type="EMBL" id="KAA1177194.1"/>
    </source>
</evidence>
<accession>A0A5B0VRU3</accession>
<protein>
    <submittedName>
        <fullName evidence="4">Alpha/beta hydrolase</fullName>
    </submittedName>
</protein>
<evidence type="ECO:0000313" key="5">
    <source>
        <dbReference type="Proteomes" id="UP000323608"/>
    </source>
</evidence>